<proteinExistence type="predicted"/>
<accession>A0ABX2E1H9</accession>
<protein>
    <recommendedName>
        <fullName evidence="4">DUF4258 domain-containing protein</fullName>
    </recommendedName>
</protein>
<dbReference type="RefSeq" id="WP_173299628.1">
    <property type="nucleotide sequence ID" value="NZ_JABRWQ010000001.1"/>
</dbReference>
<dbReference type="EMBL" id="JABRWQ010000001">
    <property type="protein sequence ID" value="NRD21967.1"/>
    <property type="molecule type" value="Genomic_DNA"/>
</dbReference>
<keyword evidence="1" id="KW-0812">Transmembrane</keyword>
<gene>
    <name evidence="2" type="ORF">HNV10_01855</name>
</gene>
<evidence type="ECO:0000313" key="2">
    <source>
        <dbReference type="EMBL" id="NRD21967.1"/>
    </source>
</evidence>
<keyword evidence="1" id="KW-1133">Transmembrane helix</keyword>
<dbReference type="Proteomes" id="UP000805085">
    <property type="component" value="Unassembled WGS sequence"/>
</dbReference>
<name>A0ABX2E1H9_9FLAO</name>
<evidence type="ECO:0000313" key="3">
    <source>
        <dbReference type="Proteomes" id="UP000805085"/>
    </source>
</evidence>
<comment type="caution">
    <text evidence="2">The sequence shown here is derived from an EMBL/GenBank/DDBJ whole genome shotgun (WGS) entry which is preliminary data.</text>
</comment>
<feature type="transmembrane region" description="Helical" evidence="1">
    <location>
        <begin position="31"/>
        <end position="52"/>
    </location>
</feature>
<organism evidence="2 3">
    <name type="scientific">Winogradskyella litoriviva</name>
    <dbReference type="NCBI Taxonomy" id="1220182"/>
    <lineage>
        <taxon>Bacteria</taxon>
        <taxon>Pseudomonadati</taxon>
        <taxon>Bacteroidota</taxon>
        <taxon>Flavobacteriia</taxon>
        <taxon>Flavobacteriales</taxon>
        <taxon>Flavobacteriaceae</taxon>
        <taxon>Winogradskyella</taxon>
    </lineage>
</organism>
<sequence>MYLDKPSTEKPATKKKRKGLKDYFDYRNNQINQIGLIFFSSFVLATTLIYFFDKRFTEERWKKSPTERYQILDDIIDRNLFINNTKREVLQQLGYPKESNYQEVDKFNYYVGIRAVFDNGDVKQLTIIFKDGRVVKTLITPSKD</sequence>
<evidence type="ECO:0008006" key="4">
    <source>
        <dbReference type="Google" id="ProtNLM"/>
    </source>
</evidence>
<reference evidence="2 3" key="1">
    <citation type="journal article" date="2015" name="Int. J. Syst. Evol. Microbiol.">
        <title>Winogradskyella litoriviva sp. nov., isolated from coastal seawater.</title>
        <authorList>
            <person name="Nedashkovskaya O.I."/>
            <person name="Kukhlevskiy A.D."/>
            <person name="Zhukova N.V."/>
            <person name="Kim S.J."/>
            <person name="Rhee S.K."/>
            <person name="Mikhailov V.V."/>
        </authorList>
    </citation>
    <scope>NUCLEOTIDE SEQUENCE [LARGE SCALE GENOMIC DNA]</scope>
    <source>
        <strain evidence="2 3">KMM6491</strain>
    </source>
</reference>
<keyword evidence="3" id="KW-1185">Reference proteome</keyword>
<keyword evidence="1" id="KW-0472">Membrane</keyword>
<evidence type="ECO:0000256" key="1">
    <source>
        <dbReference type="SAM" id="Phobius"/>
    </source>
</evidence>